<dbReference type="PANTHER" id="PTHR37422:SF13">
    <property type="entry name" value="LIPOPOLYSACCHARIDE BIOSYNTHESIS PROTEIN PA4999-RELATED"/>
    <property type="match status" value="1"/>
</dbReference>
<gene>
    <name evidence="7" type="ORF">BEI_2146</name>
</gene>
<reference evidence="7 8" key="1">
    <citation type="journal article" date="2017" name="Sci. Rep.">
        <title>Revealing the Saline Adaptation Strategies of the Halophilic Bacterium Halomonas beimenensis through High-throughput Omics and Transposon Mutagenesis Approaches.</title>
        <authorList>
            <person name="Chen Y.H."/>
            <person name="Lin S.S."/>
            <person name="Shyu Y.T."/>
        </authorList>
    </citation>
    <scope>NUCLEOTIDE SEQUENCE [LARGE SCALE GENOMIC DNA]</scope>
    <source>
        <strain evidence="7 8">NTU-111</strain>
    </source>
</reference>
<feature type="transmembrane region" description="Helical" evidence="5">
    <location>
        <begin position="214"/>
        <end position="231"/>
    </location>
</feature>
<dbReference type="RefSeq" id="WP_379828824.1">
    <property type="nucleotide sequence ID" value="NZ_JBHUIS010000004.1"/>
</dbReference>
<evidence type="ECO:0000256" key="3">
    <source>
        <dbReference type="ARBA" id="ARBA00022989"/>
    </source>
</evidence>
<keyword evidence="8" id="KW-1185">Reference proteome</keyword>
<feature type="transmembrane region" description="Helical" evidence="5">
    <location>
        <begin position="48"/>
        <end position="69"/>
    </location>
</feature>
<dbReference type="PANTHER" id="PTHR37422">
    <property type="entry name" value="TEICHURONIC ACID BIOSYNTHESIS PROTEIN TUAE"/>
    <property type="match status" value="1"/>
</dbReference>
<keyword evidence="3 5" id="KW-1133">Transmembrane helix</keyword>
<keyword evidence="4 5" id="KW-0472">Membrane</keyword>
<dbReference type="KEGG" id="hbe:BEI_2146"/>
<dbReference type="Proteomes" id="UP000219993">
    <property type="component" value="Chromosome"/>
</dbReference>
<sequence>MSYLTGIAVWWWWALLLPFPRGWLPALILLSLLALWRPAERVVALKASACWPALVVMLFGLVWMAMGAWHGDAGPAWALTWPCLLALPVSLALSSPRPSMAWLWSGVAVGGVASGAWGSIQRLQGEARAEGLGSLDAILFGNLALLLGLCCFAGLGWALSQRRRRGWGVLLLAGGVGGLLASLLSGTRGGWVTLPLLLPVFYAGYGHRATARQLVGGLGLVLILGMGAYAVPQTGIQDRLQLGMGHVSRYLDGERGVEVAARVMIWQTSLELIAARPLTGWGEEGAWQERSRRYPSLTRYHHAHNDLLEAWVTRGLPGVLVLIALYLLPLRLFWPGLRAGDPARKSLSVCGVLLPVAFFGFGLSYSFMAYPVGIAAYCGWLLVLWAYWQGNETKASQGLSPLARRPTGR</sequence>
<evidence type="ECO:0000313" key="8">
    <source>
        <dbReference type="Proteomes" id="UP000219993"/>
    </source>
</evidence>
<feature type="transmembrane region" description="Helical" evidence="5">
    <location>
        <begin position="75"/>
        <end position="93"/>
    </location>
</feature>
<evidence type="ECO:0000256" key="5">
    <source>
        <dbReference type="SAM" id="Phobius"/>
    </source>
</evidence>
<organism evidence="7 8">
    <name type="scientific">Halomonas beimenensis</name>
    <dbReference type="NCBI Taxonomy" id="475662"/>
    <lineage>
        <taxon>Bacteria</taxon>
        <taxon>Pseudomonadati</taxon>
        <taxon>Pseudomonadota</taxon>
        <taxon>Gammaproteobacteria</taxon>
        <taxon>Oceanospirillales</taxon>
        <taxon>Halomonadaceae</taxon>
        <taxon>Halomonas</taxon>
    </lineage>
</organism>
<dbReference type="AlphaFoldDB" id="A0A291P887"/>
<evidence type="ECO:0000259" key="6">
    <source>
        <dbReference type="Pfam" id="PF04932"/>
    </source>
</evidence>
<feature type="transmembrane region" description="Helical" evidence="5">
    <location>
        <begin position="369"/>
        <end position="388"/>
    </location>
</feature>
<proteinExistence type="predicted"/>
<keyword evidence="2 5" id="KW-0812">Transmembrane</keyword>
<dbReference type="EMBL" id="CP021435">
    <property type="protein sequence ID" value="ATJ83133.1"/>
    <property type="molecule type" value="Genomic_DNA"/>
</dbReference>
<feature type="domain" description="O-antigen ligase-related" evidence="6">
    <location>
        <begin position="178"/>
        <end position="323"/>
    </location>
</feature>
<dbReference type="GO" id="GO:0016020">
    <property type="term" value="C:membrane"/>
    <property type="evidence" value="ECO:0007669"/>
    <property type="project" value="UniProtKB-SubCell"/>
</dbReference>
<dbReference type="InterPro" id="IPR051533">
    <property type="entry name" value="WaaL-like"/>
</dbReference>
<feature type="transmembrane region" description="Helical" evidence="5">
    <location>
        <begin position="100"/>
        <end position="117"/>
    </location>
</feature>
<dbReference type="InterPro" id="IPR007016">
    <property type="entry name" value="O-antigen_ligase-rel_domated"/>
</dbReference>
<evidence type="ECO:0000256" key="4">
    <source>
        <dbReference type="ARBA" id="ARBA00023136"/>
    </source>
</evidence>
<protein>
    <recommendedName>
        <fullName evidence="6">O-antigen ligase-related domain-containing protein</fullName>
    </recommendedName>
</protein>
<evidence type="ECO:0000313" key="7">
    <source>
        <dbReference type="EMBL" id="ATJ83133.1"/>
    </source>
</evidence>
<evidence type="ECO:0000256" key="1">
    <source>
        <dbReference type="ARBA" id="ARBA00004141"/>
    </source>
</evidence>
<feature type="transmembrane region" description="Helical" evidence="5">
    <location>
        <begin position="315"/>
        <end position="334"/>
    </location>
</feature>
<name>A0A291P887_9GAMM</name>
<feature type="transmembrane region" description="Helical" evidence="5">
    <location>
        <begin position="166"/>
        <end position="184"/>
    </location>
</feature>
<comment type="subcellular location">
    <subcellularLocation>
        <location evidence="1">Membrane</location>
        <topology evidence="1">Multi-pass membrane protein</topology>
    </subcellularLocation>
</comment>
<feature type="transmembrane region" description="Helical" evidence="5">
    <location>
        <begin position="346"/>
        <end position="363"/>
    </location>
</feature>
<evidence type="ECO:0000256" key="2">
    <source>
        <dbReference type="ARBA" id="ARBA00022692"/>
    </source>
</evidence>
<accession>A0A291P887</accession>
<feature type="transmembrane region" description="Helical" evidence="5">
    <location>
        <begin position="137"/>
        <end position="159"/>
    </location>
</feature>
<dbReference type="Pfam" id="PF04932">
    <property type="entry name" value="Wzy_C"/>
    <property type="match status" value="1"/>
</dbReference>
<feature type="transmembrane region" description="Helical" evidence="5">
    <location>
        <begin position="190"/>
        <end position="207"/>
    </location>
</feature>
<feature type="transmembrane region" description="Helical" evidence="5">
    <location>
        <begin position="12"/>
        <end position="36"/>
    </location>
</feature>